<dbReference type="PANTHER" id="PTHR21180">
    <property type="entry name" value="ENDONUCLEASE/EXONUCLEASE/PHOSPHATASE FAMILY DOMAIN-CONTAINING PROTEIN 1"/>
    <property type="match status" value="1"/>
</dbReference>
<dbReference type="SMART" id="SM00278">
    <property type="entry name" value="HhH1"/>
    <property type="match status" value="3"/>
</dbReference>
<organism evidence="4 5">
    <name type="scientific">Dreissena polymorpha</name>
    <name type="common">Zebra mussel</name>
    <name type="synonym">Mytilus polymorpha</name>
    <dbReference type="NCBI Taxonomy" id="45954"/>
    <lineage>
        <taxon>Eukaryota</taxon>
        <taxon>Metazoa</taxon>
        <taxon>Spiralia</taxon>
        <taxon>Lophotrochozoa</taxon>
        <taxon>Mollusca</taxon>
        <taxon>Bivalvia</taxon>
        <taxon>Autobranchia</taxon>
        <taxon>Heteroconchia</taxon>
        <taxon>Euheterodonta</taxon>
        <taxon>Imparidentia</taxon>
        <taxon>Neoheterodontei</taxon>
        <taxon>Myida</taxon>
        <taxon>Dreissenoidea</taxon>
        <taxon>Dreissenidae</taxon>
        <taxon>Dreissena</taxon>
    </lineage>
</organism>
<evidence type="ECO:0000256" key="2">
    <source>
        <dbReference type="SAM" id="MobiDB-lite"/>
    </source>
</evidence>
<dbReference type="GO" id="GO:0006281">
    <property type="term" value="P:DNA repair"/>
    <property type="evidence" value="ECO:0007669"/>
    <property type="project" value="InterPro"/>
</dbReference>
<feature type="domain" description="Helix-hairpin-helix DNA-binding motif class 1" evidence="3">
    <location>
        <begin position="179"/>
        <end position="198"/>
    </location>
</feature>
<feature type="compositionally biased region" description="Basic and acidic residues" evidence="2">
    <location>
        <begin position="13"/>
        <end position="22"/>
    </location>
</feature>
<dbReference type="GO" id="GO:0005886">
    <property type="term" value="C:plasma membrane"/>
    <property type="evidence" value="ECO:0007669"/>
    <property type="project" value="TreeGrafter"/>
</dbReference>
<gene>
    <name evidence="4" type="ORF">DPMN_171602</name>
</gene>
<proteinExistence type="predicted"/>
<dbReference type="CDD" id="cd10283">
    <property type="entry name" value="MnuA_DNase1-like"/>
    <property type="match status" value="1"/>
</dbReference>
<evidence type="ECO:0000259" key="3">
    <source>
        <dbReference type="SMART" id="SM00278"/>
    </source>
</evidence>
<dbReference type="InterPro" id="IPR036691">
    <property type="entry name" value="Endo/exonu/phosph_ase_sf"/>
</dbReference>
<feature type="region of interest" description="Disordered" evidence="2">
    <location>
        <begin position="1"/>
        <end position="23"/>
    </location>
</feature>
<sequence>MGGMNSCCIPKKSGIEDDETKKSSFRKHRRQLSATFNMAVLGEEKEELVKNKLDINTATEEELMTLPGINRETAKKIVDYRRQIKGFKVIEDLALVSGVGAVKLKAIQHEICLKTDDDGKGDNFEASLNGVIKKESKSVIVHLNSSNVFQLMKVKGIGQTLAENIVTYRDKKGPFTNIDDLIKVKGIGPNVLSAIRPQLTLDENLATDSVSYASSKKSSNLNFNTSAIPSRTSDISLHSRNNSHDPAVEFSKGSLENLVDKLGPYSQKPLRPAVEFPTFKCNNRKAVRIASWNLQCCSSEKANNPGVQDVVCMTILENGLSIIAVQELADKEALQKICDELNTPTLPNNQKWAGHRGKWRCVISESTGRMYMSNEYNGFLYDEMQGVALVSSTLLAMDKKQKPFTRRPFIATFKISGFDCALVSVHLKATGLENEDIGRLQAEIDNIPSLIEAIRTALPGENDIILLGDFNLSPDTKDFDDLRNLGYHNCIADGVFTNISDANKKGSKTYDNIWISKQTKQVFTGQCDVVREGLSSPWIPKGWTWGGVVSDHCPVWAQFYTGRDLDTGDLKIGPEVIKFALTD</sequence>
<dbReference type="Pfam" id="PF03372">
    <property type="entry name" value="Exo_endo_phos"/>
    <property type="match status" value="1"/>
</dbReference>
<evidence type="ECO:0000313" key="5">
    <source>
        <dbReference type="Proteomes" id="UP000828390"/>
    </source>
</evidence>
<dbReference type="Gene3D" id="1.10.150.320">
    <property type="entry name" value="Photosystem II 12 kDa extrinsic protein"/>
    <property type="match status" value="1"/>
</dbReference>
<comment type="caution">
    <text evidence="4">The sequence shown here is derived from an EMBL/GenBank/DDBJ whole genome shotgun (WGS) entry which is preliminary data.</text>
</comment>
<dbReference type="InterPro" id="IPR051675">
    <property type="entry name" value="Endo/Exo/Phosphatase_dom_1"/>
</dbReference>
<dbReference type="EMBL" id="JAIWYP010000009">
    <property type="protein sequence ID" value="KAH3770318.1"/>
    <property type="molecule type" value="Genomic_DNA"/>
</dbReference>
<dbReference type="InterPro" id="IPR003583">
    <property type="entry name" value="Hlx-hairpin-Hlx_DNA-bd_motif"/>
</dbReference>
<feature type="domain" description="Helix-hairpin-helix DNA-binding motif class 1" evidence="3">
    <location>
        <begin position="149"/>
        <end position="168"/>
    </location>
</feature>
<reference evidence="4" key="1">
    <citation type="journal article" date="2019" name="bioRxiv">
        <title>The Genome of the Zebra Mussel, Dreissena polymorpha: A Resource for Invasive Species Research.</title>
        <authorList>
            <person name="McCartney M.A."/>
            <person name="Auch B."/>
            <person name="Kono T."/>
            <person name="Mallez S."/>
            <person name="Zhang Y."/>
            <person name="Obille A."/>
            <person name="Becker A."/>
            <person name="Abrahante J.E."/>
            <person name="Garbe J."/>
            <person name="Badalamenti J.P."/>
            <person name="Herman A."/>
            <person name="Mangelson H."/>
            <person name="Liachko I."/>
            <person name="Sullivan S."/>
            <person name="Sone E.D."/>
            <person name="Koren S."/>
            <person name="Silverstein K.A.T."/>
            <person name="Beckman K.B."/>
            <person name="Gohl D.M."/>
        </authorList>
    </citation>
    <scope>NUCLEOTIDE SEQUENCE</scope>
    <source>
        <strain evidence="4">Duluth1</strain>
        <tissue evidence="4">Whole animal</tissue>
    </source>
</reference>
<dbReference type="SUPFAM" id="SSF47781">
    <property type="entry name" value="RuvA domain 2-like"/>
    <property type="match status" value="2"/>
</dbReference>
<dbReference type="Gene3D" id="3.60.10.10">
    <property type="entry name" value="Endonuclease/exonuclease/phosphatase"/>
    <property type="match status" value="1"/>
</dbReference>
<evidence type="ECO:0000313" key="4">
    <source>
        <dbReference type="EMBL" id="KAH3770318.1"/>
    </source>
</evidence>
<evidence type="ECO:0000256" key="1">
    <source>
        <dbReference type="ARBA" id="ARBA00015260"/>
    </source>
</evidence>
<dbReference type="AlphaFoldDB" id="A0A9D4DZF6"/>
<dbReference type="Proteomes" id="UP000828390">
    <property type="component" value="Unassembled WGS sequence"/>
</dbReference>
<reference evidence="4" key="2">
    <citation type="submission" date="2020-11" db="EMBL/GenBank/DDBJ databases">
        <authorList>
            <person name="McCartney M.A."/>
            <person name="Auch B."/>
            <person name="Kono T."/>
            <person name="Mallez S."/>
            <person name="Becker A."/>
            <person name="Gohl D.M."/>
            <person name="Silverstein K.A.T."/>
            <person name="Koren S."/>
            <person name="Bechman K.B."/>
            <person name="Herman A."/>
            <person name="Abrahante J.E."/>
            <person name="Garbe J."/>
        </authorList>
    </citation>
    <scope>NUCLEOTIDE SEQUENCE</scope>
    <source>
        <strain evidence="4">Duluth1</strain>
        <tissue evidence="4">Whole animal</tissue>
    </source>
</reference>
<dbReference type="Pfam" id="PF12836">
    <property type="entry name" value="HHH_3"/>
    <property type="match status" value="2"/>
</dbReference>
<dbReference type="OrthoDB" id="6237065at2759"/>
<dbReference type="InterPro" id="IPR005135">
    <property type="entry name" value="Endo/exonuclease/phosphatase"/>
</dbReference>
<dbReference type="SUPFAM" id="SSF56219">
    <property type="entry name" value="DNase I-like"/>
    <property type="match status" value="1"/>
</dbReference>
<dbReference type="GO" id="GO:0003677">
    <property type="term" value="F:DNA binding"/>
    <property type="evidence" value="ECO:0007669"/>
    <property type="project" value="InterPro"/>
</dbReference>
<dbReference type="Gene3D" id="1.10.150.280">
    <property type="entry name" value="AF1531-like domain"/>
    <property type="match status" value="1"/>
</dbReference>
<accession>A0A9D4DZF6</accession>
<protein>
    <recommendedName>
        <fullName evidence="1">Endonuclease/exonuclease/phosphatase family domain-containing protein 1</fullName>
    </recommendedName>
</protein>
<feature type="domain" description="Helix-hairpin-helix DNA-binding motif class 1" evidence="3">
    <location>
        <begin position="61"/>
        <end position="80"/>
    </location>
</feature>
<name>A0A9D4DZF6_DREPO</name>
<dbReference type="PANTHER" id="PTHR21180:SF32">
    <property type="entry name" value="ENDONUCLEASE_EXONUCLEASE_PHOSPHATASE FAMILY DOMAIN-CONTAINING PROTEIN 1"/>
    <property type="match status" value="1"/>
</dbReference>
<keyword evidence="5" id="KW-1185">Reference proteome</keyword>
<dbReference type="GO" id="GO:0003824">
    <property type="term" value="F:catalytic activity"/>
    <property type="evidence" value="ECO:0007669"/>
    <property type="project" value="InterPro"/>
</dbReference>
<dbReference type="InterPro" id="IPR010994">
    <property type="entry name" value="RuvA_2-like"/>
</dbReference>